<keyword evidence="6" id="KW-0999">Mitochondrion inner membrane</keyword>
<keyword evidence="14" id="KW-1185">Reference proteome</keyword>
<comment type="similarity">
    <text evidence="2">Belongs to the TIM54 family.</text>
</comment>
<dbReference type="OrthoDB" id="5598305at2759"/>
<accession>A0A9W8EAI1</accession>
<evidence type="ECO:0000256" key="12">
    <source>
        <dbReference type="SAM" id="MobiDB-lite"/>
    </source>
</evidence>
<sequence>MAGFKIPSPKLTAFVAVVGGLLGLKKYDRYQSDQVRAQLQAQAKVMADEPLDPFDMPSKVVVYLSPPPGDGIHKSRIFFRDYVKPIFDAAALDYDVVESKEPGEIHHTICEEIQRRRRQLIPSAEEDNKDGATPPAVGLSPVRSVDVTTCPKIAVGRNTLVELYNGLSEGCYSSLNTLPEKESTATSEDAKVSPPEAPVASPPASTDVQNSISPAATENDSSIADEKENVLTDPVPSEPPAPTPIVDYDALDTGDLPAIPPIGFVNFQNRIGWTNFPRRILGFFHDTPLVEEIGKQALKIALEQRRPFTQADLSMGIEDDQVHQVEEADKVPLVVDTRLYKQLVVYQRPNPESTPLKSDVSSDLSK</sequence>
<keyword evidence="8" id="KW-1133">Transmembrane helix</keyword>
<dbReference type="AlphaFoldDB" id="A0A9W8EAI1"/>
<keyword evidence="10" id="KW-0496">Mitochondrion</keyword>
<name>A0A9W8EAI1_9FUNG</name>
<dbReference type="EMBL" id="JANBPY010000003">
    <property type="protein sequence ID" value="KAJ1970191.1"/>
    <property type="molecule type" value="Genomic_DNA"/>
</dbReference>
<organism evidence="13 14">
    <name type="scientific">Dispira parvispora</name>
    <dbReference type="NCBI Taxonomy" id="1520584"/>
    <lineage>
        <taxon>Eukaryota</taxon>
        <taxon>Fungi</taxon>
        <taxon>Fungi incertae sedis</taxon>
        <taxon>Zoopagomycota</taxon>
        <taxon>Kickxellomycotina</taxon>
        <taxon>Dimargaritomycetes</taxon>
        <taxon>Dimargaritales</taxon>
        <taxon>Dimargaritaceae</taxon>
        <taxon>Dispira</taxon>
    </lineage>
</organism>
<dbReference type="Pfam" id="PF11711">
    <property type="entry name" value="Tim54"/>
    <property type="match status" value="1"/>
</dbReference>
<evidence type="ECO:0000256" key="6">
    <source>
        <dbReference type="ARBA" id="ARBA00022792"/>
    </source>
</evidence>
<keyword evidence="11" id="KW-0472">Membrane</keyword>
<dbReference type="InterPro" id="IPR021056">
    <property type="entry name" value="Mt_import_IM_translocase_Tim54"/>
</dbReference>
<keyword evidence="4" id="KW-0813">Transport</keyword>
<keyword evidence="9" id="KW-0811">Translocation</keyword>
<evidence type="ECO:0000256" key="11">
    <source>
        <dbReference type="ARBA" id="ARBA00023136"/>
    </source>
</evidence>
<evidence type="ECO:0000256" key="5">
    <source>
        <dbReference type="ARBA" id="ARBA00022692"/>
    </source>
</evidence>
<dbReference type="GO" id="GO:0005743">
    <property type="term" value="C:mitochondrial inner membrane"/>
    <property type="evidence" value="ECO:0007669"/>
    <property type="project" value="UniProtKB-SubCell"/>
</dbReference>
<evidence type="ECO:0000256" key="8">
    <source>
        <dbReference type="ARBA" id="ARBA00022989"/>
    </source>
</evidence>
<feature type="compositionally biased region" description="Polar residues" evidence="12">
    <location>
        <begin position="206"/>
        <end position="222"/>
    </location>
</feature>
<reference evidence="13" key="1">
    <citation type="submission" date="2022-07" db="EMBL/GenBank/DDBJ databases">
        <title>Phylogenomic reconstructions and comparative analyses of Kickxellomycotina fungi.</title>
        <authorList>
            <person name="Reynolds N.K."/>
            <person name="Stajich J.E."/>
            <person name="Barry K."/>
            <person name="Grigoriev I.V."/>
            <person name="Crous P."/>
            <person name="Smith M.E."/>
        </authorList>
    </citation>
    <scope>NUCLEOTIDE SEQUENCE</scope>
    <source>
        <strain evidence="13">RSA 1196</strain>
    </source>
</reference>
<feature type="region of interest" description="Disordered" evidence="12">
    <location>
        <begin position="123"/>
        <end position="142"/>
    </location>
</feature>
<dbReference type="GO" id="GO:0015031">
    <property type="term" value="P:protein transport"/>
    <property type="evidence" value="ECO:0007669"/>
    <property type="project" value="UniProtKB-KW"/>
</dbReference>
<evidence type="ECO:0000256" key="4">
    <source>
        <dbReference type="ARBA" id="ARBA00022448"/>
    </source>
</evidence>
<proteinExistence type="inferred from homology"/>
<feature type="region of interest" description="Disordered" evidence="12">
    <location>
        <begin position="180"/>
        <end position="225"/>
    </location>
</feature>
<evidence type="ECO:0000256" key="10">
    <source>
        <dbReference type="ARBA" id="ARBA00023128"/>
    </source>
</evidence>
<evidence type="ECO:0000256" key="2">
    <source>
        <dbReference type="ARBA" id="ARBA00006355"/>
    </source>
</evidence>
<evidence type="ECO:0000256" key="1">
    <source>
        <dbReference type="ARBA" id="ARBA00004434"/>
    </source>
</evidence>
<feature type="compositionally biased region" description="Basic and acidic residues" evidence="12">
    <location>
        <begin position="180"/>
        <end position="191"/>
    </location>
</feature>
<evidence type="ECO:0000256" key="9">
    <source>
        <dbReference type="ARBA" id="ARBA00023010"/>
    </source>
</evidence>
<evidence type="ECO:0000313" key="14">
    <source>
        <dbReference type="Proteomes" id="UP001150925"/>
    </source>
</evidence>
<evidence type="ECO:0000256" key="3">
    <source>
        <dbReference type="ARBA" id="ARBA00020796"/>
    </source>
</evidence>
<keyword evidence="5" id="KW-0812">Transmembrane</keyword>
<protein>
    <recommendedName>
        <fullName evidence="3">Mitochondrial import inner membrane translocase subunit TIM54</fullName>
    </recommendedName>
</protein>
<evidence type="ECO:0000313" key="13">
    <source>
        <dbReference type="EMBL" id="KAJ1970191.1"/>
    </source>
</evidence>
<gene>
    <name evidence="13" type="primary">TIM54</name>
    <name evidence="13" type="ORF">IWQ62_000100</name>
</gene>
<comment type="subcellular location">
    <subcellularLocation>
        <location evidence="1">Mitochondrion inner membrane</location>
        <topology evidence="1">Single-pass membrane protein</topology>
    </subcellularLocation>
</comment>
<dbReference type="Proteomes" id="UP001150925">
    <property type="component" value="Unassembled WGS sequence"/>
</dbReference>
<comment type="caution">
    <text evidence="13">The sequence shown here is derived from an EMBL/GenBank/DDBJ whole genome shotgun (WGS) entry which is preliminary data.</text>
</comment>
<evidence type="ECO:0000256" key="7">
    <source>
        <dbReference type="ARBA" id="ARBA00022927"/>
    </source>
</evidence>
<keyword evidence="7" id="KW-0653">Protein transport</keyword>